<dbReference type="Pfam" id="PF03031">
    <property type="entry name" value="NIF"/>
    <property type="match status" value="1"/>
</dbReference>
<feature type="region of interest" description="Disordered" evidence="1">
    <location>
        <begin position="716"/>
        <end position="739"/>
    </location>
</feature>
<feature type="compositionally biased region" description="Basic and acidic residues" evidence="1">
    <location>
        <begin position="121"/>
        <end position="139"/>
    </location>
</feature>
<dbReference type="SMART" id="SM00577">
    <property type="entry name" value="CPDc"/>
    <property type="match status" value="1"/>
</dbReference>
<feature type="region of interest" description="Disordered" evidence="1">
    <location>
        <begin position="282"/>
        <end position="302"/>
    </location>
</feature>
<dbReference type="EMBL" id="JAVIJP010000138">
    <property type="protein sequence ID" value="KAL3613352.1"/>
    <property type="molecule type" value="Genomic_DNA"/>
</dbReference>
<feature type="compositionally biased region" description="Basic residues" evidence="1">
    <location>
        <begin position="282"/>
        <end position="297"/>
    </location>
</feature>
<dbReference type="InterPro" id="IPR004274">
    <property type="entry name" value="FCP1_dom"/>
</dbReference>
<accession>A0ABD3B8W7</accession>
<dbReference type="AlphaFoldDB" id="A0ABD3B8W7"/>
<dbReference type="InterPro" id="IPR023214">
    <property type="entry name" value="HAD_sf"/>
</dbReference>
<sequence>MPPKQTKGVPVSIVFAVPEVVSSITGLGFSLQEELAQIMPENTADLHAEIVANCSEAINPQRINPDETNQSQKPMISESQKPTIHKRKKMKLPSKTEIKKSKKDVQNEDKVSDKGNQILKDTPEEKVCNLDKGEGEVSKPRSRVKRRAPRLAYTKNKQPEKESDDKQLDDSEDVFVEDDKEKKDQRKKSVKKTKESNVVAAGNNTKIKGGKIDSSAKTKKTTERKKSVKKPKESNVVAAGNNTTEAILNKLKRKRKPSQAMNDNIDTSPFMKVQEPLQKVKKLKKEPKVRKEQKLKKEKNLKEERSEAPQIIVSKSNLRVRTSPSPIYRLIDYLTEEQKEAVREIGFGGLLKLTVKENQMDLICFLLNVFDVSRCSLDMRGELYIKEEDVLSVFDLPQGKGVVTEMSLMKGNENFDNFVRDYLRRWDLEWGSPVLKVMEESLTKRQDFGDDFKRDFVVVAVTSLFHSNQDRNVNLRILDSLYDVNEIKNLNWCAYVIQKLLSTVNDWRNSKAIKPWFTGPSLLLMLCYLDRVEFKPHVRKQRIFPVCSNWNSKDVIKRLDMESEAGGFGNGIVVDCLRKPEDENDEKDKKADSRTVRRLKNVLDKMTSAVNEFKDVMGDMGKDPSKIERVLKKPFDDEYNSSQEAKMEKMPEIRRDPSVLPETNQYNDLFRDPDFFSNPETGHSLFGFWDACFIPKAKNQNYGVEGISTLMPNAKNETERDKEKSTIVPKANTDSKGIKGISHPTVNLGVPGVISSLEAVRTNKLLDKGVDWVLGSHGTSSNNDDEVPIAQSNENCDANILARTLPEMENDEATINRNSCDTDMLANNLLGEFDHEAGQTVSIVEARKVEVEEESNFARVAYGDALCQDSLQQPEQQLDANIFVRQSNGNCDADMLAHALPEMEKDEAVINRNSCDADMLTNNLLGKVDDEDIKTVGIVEECNMELEKESNFARVPDGDALSQDSLQQPELQLDGNISLKQLESVKGVTTEVVNECINVEVGGSFAGCTGKKLLVLDVNGVLADISADVPDEYVPVAELNFNKKVMKRPFCDGFLKFCFERFNVGVWSSRTKKNLEPVLEALLGSEMCKLLFVWDRSHCTDTGLTTVENSRKPLLLKELNKLWDKFDPDLPWERGVYNESNTLLLDDTPAKASSNPLYNAIFPKTYTFRMTGDNSLGPEGDLRVYLERLALAENVQEYVKQNPFGQRPITDSRLQIPGRFNGGEGKWLYRGKSRPKSHLWCAHCQKMGHEESNCFDIHGFPEGWRPRRLPPRQLRHNRN</sequence>
<keyword evidence="4" id="KW-1185">Reference proteome</keyword>
<reference evidence="4" key="1">
    <citation type="journal article" date="2024" name="IScience">
        <title>Strigolactones Initiate the Formation of Haustorium-like Structures in Castilleja.</title>
        <authorList>
            <person name="Buerger M."/>
            <person name="Peterson D."/>
            <person name="Chory J."/>
        </authorList>
    </citation>
    <scope>NUCLEOTIDE SEQUENCE [LARGE SCALE GENOMIC DNA]</scope>
</reference>
<evidence type="ECO:0000259" key="2">
    <source>
        <dbReference type="PROSITE" id="PS50969"/>
    </source>
</evidence>
<feature type="compositionally biased region" description="Basic residues" evidence="1">
    <location>
        <begin position="83"/>
        <end position="92"/>
    </location>
</feature>
<feature type="domain" description="FCP1 homology" evidence="2">
    <location>
        <begin position="1007"/>
        <end position="1189"/>
    </location>
</feature>
<dbReference type="PANTHER" id="PTHR34835">
    <property type="entry name" value="OS07G0283600 PROTEIN-RELATED"/>
    <property type="match status" value="1"/>
</dbReference>
<dbReference type="SUPFAM" id="SSF56784">
    <property type="entry name" value="HAD-like"/>
    <property type="match status" value="1"/>
</dbReference>
<organism evidence="3 4">
    <name type="scientific">Castilleja foliolosa</name>
    <dbReference type="NCBI Taxonomy" id="1961234"/>
    <lineage>
        <taxon>Eukaryota</taxon>
        <taxon>Viridiplantae</taxon>
        <taxon>Streptophyta</taxon>
        <taxon>Embryophyta</taxon>
        <taxon>Tracheophyta</taxon>
        <taxon>Spermatophyta</taxon>
        <taxon>Magnoliopsida</taxon>
        <taxon>eudicotyledons</taxon>
        <taxon>Gunneridae</taxon>
        <taxon>Pentapetalae</taxon>
        <taxon>asterids</taxon>
        <taxon>lamiids</taxon>
        <taxon>Lamiales</taxon>
        <taxon>Orobanchaceae</taxon>
        <taxon>Pedicularideae</taxon>
        <taxon>Castillejinae</taxon>
        <taxon>Castilleja</taxon>
    </lineage>
</organism>
<feature type="region of interest" description="Disordered" evidence="1">
    <location>
        <begin position="58"/>
        <end position="240"/>
    </location>
</feature>
<dbReference type="PROSITE" id="PS50969">
    <property type="entry name" value="FCP1"/>
    <property type="match status" value="1"/>
</dbReference>
<feature type="compositionally biased region" description="Basic and acidic residues" evidence="1">
    <location>
        <begin position="716"/>
        <end position="725"/>
    </location>
</feature>
<gene>
    <name evidence="3" type="ORF">CASFOL_042807</name>
</gene>
<feature type="compositionally biased region" description="Basic and acidic residues" evidence="1">
    <location>
        <begin position="94"/>
        <end position="113"/>
    </location>
</feature>
<protein>
    <recommendedName>
        <fullName evidence="2">FCP1 homology domain-containing protein</fullName>
    </recommendedName>
</protein>
<evidence type="ECO:0000256" key="1">
    <source>
        <dbReference type="SAM" id="MobiDB-lite"/>
    </source>
</evidence>
<feature type="compositionally biased region" description="Basic and acidic residues" evidence="1">
    <location>
        <begin position="210"/>
        <end position="233"/>
    </location>
</feature>
<proteinExistence type="predicted"/>
<feature type="compositionally biased region" description="Polar residues" evidence="1">
    <location>
        <begin position="58"/>
        <end position="82"/>
    </location>
</feature>
<comment type="caution">
    <text evidence="3">The sequence shown here is derived from an EMBL/GenBank/DDBJ whole genome shotgun (WGS) entry which is preliminary data.</text>
</comment>
<evidence type="ECO:0000313" key="3">
    <source>
        <dbReference type="EMBL" id="KAL3613352.1"/>
    </source>
</evidence>
<dbReference type="Proteomes" id="UP001632038">
    <property type="component" value="Unassembled WGS sequence"/>
</dbReference>
<dbReference type="PANTHER" id="PTHR34835:SF90">
    <property type="entry name" value="AMINOTRANSFERASE-LIKE PLANT MOBILE DOMAIN-CONTAINING PROTEIN"/>
    <property type="match status" value="1"/>
</dbReference>
<dbReference type="Gene3D" id="3.40.50.1000">
    <property type="entry name" value="HAD superfamily/HAD-like"/>
    <property type="match status" value="1"/>
</dbReference>
<evidence type="ECO:0000313" key="4">
    <source>
        <dbReference type="Proteomes" id="UP001632038"/>
    </source>
</evidence>
<dbReference type="InterPro" id="IPR036412">
    <property type="entry name" value="HAD-like_sf"/>
</dbReference>
<feature type="compositionally biased region" description="Basic and acidic residues" evidence="1">
    <location>
        <begin position="157"/>
        <end position="169"/>
    </location>
</feature>
<name>A0ABD3B8W7_9LAMI</name>
<feature type="compositionally biased region" description="Basic residues" evidence="1">
    <location>
        <begin position="140"/>
        <end position="149"/>
    </location>
</feature>